<dbReference type="EMBL" id="HBUF01627567">
    <property type="protein sequence ID" value="CAG6782492.1"/>
    <property type="molecule type" value="Transcribed_RNA"/>
</dbReference>
<dbReference type="EMBL" id="HBUF01627562">
    <property type="protein sequence ID" value="CAG6782462.1"/>
    <property type="molecule type" value="Transcribed_RNA"/>
</dbReference>
<dbReference type="EMBL" id="HBUF01627564">
    <property type="protein sequence ID" value="CAG6782473.1"/>
    <property type="molecule type" value="Transcribed_RNA"/>
</dbReference>
<organism evidence="1">
    <name type="scientific">Cacopsylla melanoneura</name>
    <dbReference type="NCBI Taxonomy" id="428564"/>
    <lineage>
        <taxon>Eukaryota</taxon>
        <taxon>Metazoa</taxon>
        <taxon>Ecdysozoa</taxon>
        <taxon>Arthropoda</taxon>
        <taxon>Hexapoda</taxon>
        <taxon>Insecta</taxon>
        <taxon>Pterygota</taxon>
        <taxon>Neoptera</taxon>
        <taxon>Paraneoptera</taxon>
        <taxon>Hemiptera</taxon>
        <taxon>Sternorrhyncha</taxon>
        <taxon>Psylloidea</taxon>
        <taxon>Psyllidae</taxon>
        <taxon>Psyllinae</taxon>
        <taxon>Cacopsylla</taxon>
    </lineage>
</organism>
<name>A0A8D9BGF5_9HEMI</name>
<dbReference type="EMBL" id="HBUF01036057">
    <property type="protein sequence ID" value="CAG6616527.1"/>
    <property type="molecule type" value="Transcribed_RNA"/>
</dbReference>
<dbReference type="AlphaFoldDB" id="A0A8D9BGF5"/>
<dbReference type="EMBL" id="HBUF01627566">
    <property type="protein sequence ID" value="CAG6782485.1"/>
    <property type="molecule type" value="Transcribed_RNA"/>
</dbReference>
<proteinExistence type="predicted"/>
<evidence type="ECO:0000313" key="1">
    <source>
        <dbReference type="EMBL" id="CAG6782485.1"/>
    </source>
</evidence>
<sequence>MLRPVCDPRPACTNRTKTSVPTTPKMWTILISRRNYIPGRERGLLHHRGGDQHGVDYLEVAPAPRPRHKSRPSPLLTDRAVHAAEAEANASWSRLLSLIPLIRMW</sequence>
<protein>
    <submittedName>
        <fullName evidence="1">Uncharacterized protein</fullName>
    </submittedName>
</protein>
<reference evidence="1" key="1">
    <citation type="submission" date="2021-05" db="EMBL/GenBank/DDBJ databases">
        <authorList>
            <person name="Alioto T."/>
            <person name="Alioto T."/>
            <person name="Gomez Garrido J."/>
        </authorList>
    </citation>
    <scope>NUCLEOTIDE SEQUENCE</scope>
</reference>
<accession>A0A8D9BGF5</accession>
<dbReference type="EMBL" id="HBUF01627563">
    <property type="protein sequence ID" value="CAG6782467.1"/>
    <property type="molecule type" value="Transcribed_RNA"/>
</dbReference>
<dbReference type="EMBL" id="HBUF01627565">
    <property type="protein sequence ID" value="CAG6782478.1"/>
    <property type="molecule type" value="Transcribed_RNA"/>
</dbReference>